<proteinExistence type="predicted"/>
<organism evidence="2">
    <name type="scientific">Sesamum radiatum</name>
    <name type="common">Black benniseed</name>
    <dbReference type="NCBI Taxonomy" id="300843"/>
    <lineage>
        <taxon>Eukaryota</taxon>
        <taxon>Viridiplantae</taxon>
        <taxon>Streptophyta</taxon>
        <taxon>Embryophyta</taxon>
        <taxon>Tracheophyta</taxon>
        <taxon>Spermatophyta</taxon>
        <taxon>Magnoliopsida</taxon>
        <taxon>eudicotyledons</taxon>
        <taxon>Gunneridae</taxon>
        <taxon>Pentapetalae</taxon>
        <taxon>asterids</taxon>
        <taxon>lamiids</taxon>
        <taxon>Lamiales</taxon>
        <taxon>Pedaliaceae</taxon>
        <taxon>Sesamum</taxon>
    </lineage>
</organism>
<accession>A0AAW2UF33</accession>
<name>A0AAW2UF33_SESRA</name>
<comment type="caution">
    <text evidence="2">The sequence shown here is derived from an EMBL/GenBank/DDBJ whole genome shotgun (WGS) entry which is preliminary data.</text>
</comment>
<gene>
    <name evidence="2" type="ORF">Sradi_1693400</name>
</gene>
<evidence type="ECO:0000313" key="2">
    <source>
        <dbReference type="EMBL" id="KAL0414917.1"/>
    </source>
</evidence>
<feature type="region of interest" description="Disordered" evidence="1">
    <location>
        <begin position="40"/>
        <end position="92"/>
    </location>
</feature>
<reference evidence="2" key="1">
    <citation type="submission" date="2020-06" db="EMBL/GenBank/DDBJ databases">
        <authorList>
            <person name="Li T."/>
            <person name="Hu X."/>
            <person name="Zhang T."/>
            <person name="Song X."/>
            <person name="Zhang H."/>
            <person name="Dai N."/>
            <person name="Sheng W."/>
            <person name="Hou X."/>
            <person name="Wei L."/>
        </authorList>
    </citation>
    <scope>NUCLEOTIDE SEQUENCE</scope>
    <source>
        <strain evidence="2">G02</strain>
        <tissue evidence="2">Leaf</tissue>
    </source>
</reference>
<dbReference type="AlphaFoldDB" id="A0AAW2UF33"/>
<sequence length="92" mass="10343">MRFKSWPWYSTWTKIFGEDRAQGDRGKDSHAYVAQVRAQEQRTTQDCYTPTAEWNPETGFVAPQEDPPLGLNTNDDPTLNSSSASKRTGSSS</sequence>
<feature type="compositionally biased region" description="Low complexity" evidence="1">
    <location>
        <begin position="81"/>
        <end position="92"/>
    </location>
</feature>
<reference evidence="2" key="2">
    <citation type="journal article" date="2024" name="Plant">
        <title>Genomic evolution and insights into agronomic trait innovations of Sesamum species.</title>
        <authorList>
            <person name="Miao H."/>
            <person name="Wang L."/>
            <person name="Qu L."/>
            <person name="Liu H."/>
            <person name="Sun Y."/>
            <person name="Le M."/>
            <person name="Wang Q."/>
            <person name="Wei S."/>
            <person name="Zheng Y."/>
            <person name="Lin W."/>
            <person name="Duan Y."/>
            <person name="Cao H."/>
            <person name="Xiong S."/>
            <person name="Wang X."/>
            <person name="Wei L."/>
            <person name="Li C."/>
            <person name="Ma Q."/>
            <person name="Ju M."/>
            <person name="Zhao R."/>
            <person name="Li G."/>
            <person name="Mu C."/>
            <person name="Tian Q."/>
            <person name="Mei H."/>
            <person name="Zhang T."/>
            <person name="Gao T."/>
            <person name="Zhang H."/>
        </authorList>
    </citation>
    <scope>NUCLEOTIDE SEQUENCE</scope>
    <source>
        <strain evidence="2">G02</strain>
    </source>
</reference>
<protein>
    <submittedName>
        <fullName evidence="2">Uncharacterized protein</fullName>
    </submittedName>
</protein>
<evidence type="ECO:0000256" key="1">
    <source>
        <dbReference type="SAM" id="MobiDB-lite"/>
    </source>
</evidence>
<dbReference type="EMBL" id="JACGWJ010000006">
    <property type="protein sequence ID" value="KAL0414917.1"/>
    <property type="molecule type" value="Genomic_DNA"/>
</dbReference>
<feature type="compositionally biased region" description="Polar residues" evidence="1">
    <location>
        <begin position="71"/>
        <end position="80"/>
    </location>
</feature>